<feature type="region of interest" description="Disordered" evidence="12">
    <location>
        <begin position="578"/>
        <end position="610"/>
    </location>
</feature>
<dbReference type="Gene3D" id="2.130.10.10">
    <property type="entry name" value="YVTN repeat-like/Quinoprotein amine dehydrogenase"/>
    <property type="match status" value="1"/>
</dbReference>
<comment type="subcellular location">
    <subcellularLocation>
        <location evidence="1">Nucleus</location>
        <location evidence="1">Nuclear pore complex</location>
    </subcellularLocation>
</comment>
<evidence type="ECO:0000256" key="7">
    <source>
        <dbReference type="ARBA" id="ARBA00023132"/>
    </source>
</evidence>
<dbReference type="SUPFAM" id="SSF117289">
    <property type="entry name" value="Nucleoporin domain"/>
    <property type="match status" value="1"/>
</dbReference>
<accession>A0A7R8UE64</accession>
<feature type="compositionally biased region" description="Polar residues" evidence="12">
    <location>
        <begin position="1822"/>
        <end position="1838"/>
    </location>
</feature>
<dbReference type="OrthoDB" id="248320at2759"/>
<keyword evidence="3" id="KW-0677">Repeat</keyword>
<keyword evidence="7" id="KW-0906">Nuclear pore complex</keyword>
<feature type="region of interest" description="Disordered" evidence="12">
    <location>
        <begin position="1078"/>
        <end position="1162"/>
    </location>
</feature>
<dbReference type="GO" id="GO:0008139">
    <property type="term" value="F:nuclear localization sequence binding"/>
    <property type="evidence" value="ECO:0007669"/>
    <property type="project" value="TreeGrafter"/>
</dbReference>
<evidence type="ECO:0000256" key="5">
    <source>
        <dbReference type="ARBA" id="ARBA00022927"/>
    </source>
</evidence>
<dbReference type="InterPro" id="IPR015943">
    <property type="entry name" value="WD40/YVTN_repeat-like_dom_sf"/>
</dbReference>
<proteinExistence type="predicted"/>
<dbReference type="GO" id="GO:0006606">
    <property type="term" value="P:protein import into nucleus"/>
    <property type="evidence" value="ECO:0007669"/>
    <property type="project" value="TreeGrafter"/>
</dbReference>
<dbReference type="PANTHER" id="PTHR23193">
    <property type="entry name" value="NUCLEAR PORE COMPLEX PROTEIN NUP"/>
    <property type="match status" value="1"/>
</dbReference>
<keyword evidence="4" id="KW-0509">mRNA transport</keyword>
<reference evidence="13 14" key="1">
    <citation type="submission" date="2020-11" db="EMBL/GenBank/DDBJ databases">
        <authorList>
            <person name="Wallbank WR R."/>
            <person name="Pardo Diaz C."/>
            <person name="Kozak K."/>
            <person name="Martin S."/>
            <person name="Jiggins C."/>
            <person name="Moest M."/>
            <person name="Warren A I."/>
            <person name="Generalovic N T."/>
            <person name="Byers J.R.P. K."/>
            <person name="Montejo-Kovacevich G."/>
            <person name="Yen C E."/>
        </authorList>
    </citation>
    <scope>NUCLEOTIDE SEQUENCE [LARGE SCALE GENOMIC DNA]</scope>
</reference>
<feature type="region of interest" description="Disordered" evidence="12">
    <location>
        <begin position="1556"/>
        <end position="1618"/>
    </location>
</feature>
<feature type="region of interest" description="Disordered" evidence="12">
    <location>
        <begin position="1445"/>
        <end position="1481"/>
    </location>
</feature>
<protein>
    <recommendedName>
        <fullName evidence="9">Nuclear pore complex protein Nup214</fullName>
    </recommendedName>
    <alternativeName>
        <fullName evidence="11">214 kDa nucleoporin</fullName>
    </alternativeName>
    <alternativeName>
        <fullName evidence="10">Nucleoporin Nup214</fullName>
    </alternativeName>
</protein>
<feature type="compositionally biased region" description="Polar residues" evidence="12">
    <location>
        <begin position="1028"/>
        <end position="1054"/>
    </location>
</feature>
<evidence type="ECO:0000256" key="6">
    <source>
        <dbReference type="ARBA" id="ARBA00023010"/>
    </source>
</evidence>
<keyword evidence="8" id="KW-0539">Nucleus</keyword>
<feature type="compositionally biased region" description="Low complexity" evidence="12">
    <location>
        <begin position="1854"/>
        <end position="1868"/>
    </location>
</feature>
<evidence type="ECO:0000256" key="1">
    <source>
        <dbReference type="ARBA" id="ARBA00004567"/>
    </source>
</evidence>
<dbReference type="EMBL" id="LR899009">
    <property type="protein sequence ID" value="CAD7079157.1"/>
    <property type="molecule type" value="Genomic_DNA"/>
</dbReference>
<evidence type="ECO:0000256" key="3">
    <source>
        <dbReference type="ARBA" id="ARBA00022737"/>
    </source>
</evidence>
<feature type="compositionally biased region" description="Low complexity" evidence="12">
    <location>
        <begin position="1120"/>
        <end position="1137"/>
    </location>
</feature>
<dbReference type="GO" id="GO:0051028">
    <property type="term" value="P:mRNA transport"/>
    <property type="evidence" value="ECO:0007669"/>
    <property type="project" value="UniProtKB-KW"/>
</dbReference>
<feature type="compositionally biased region" description="Low complexity" evidence="12">
    <location>
        <begin position="1749"/>
        <end position="1819"/>
    </location>
</feature>
<evidence type="ECO:0000313" key="14">
    <source>
        <dbReference type="Proteomes" id="UP000594454"/>
    </source>
</evidence>
<evidence type="ECO:0000256" key="11">
    <source>
        <dbReference type="ARBA" id="ARBA00083901"/>
    </source>
</evidence>
<keyword evidence="6" id="KW-0811">Translocation</keyword>
<evidence type="ECO:0000313" key="13">
    <source>
        <dbReference type="EMBL" id="CAD7079157.1"/>
    </source>
</evidence>
<dbReference type="FunCoup" id="A0A7R8UE64">
    <property type="interactions" value="1712"/>
</dbReference>
<feature type="region of interest" description="Disordered" evidence="12">
    <location>
        <begin position="1678"/>
        <end position="1878"/>
    </location>
</feature>
<dbReference type="GO" id="GO:0005643">
    <property type="term" value="C:nuclear pore"/>
    <property type="evidence" value="ECO:0007669"/>
    <property type="project" value="UniProtKB-SubCell"/>
</dbReference>
<sequence>MATEAPSSVDVTEYQFKLHDKVQVFGTAEELKSNVNLLATASPFGLIFLGNQYKPELKVIQLQQFVNAKDTGEQVLARVVTLQGTSHSIAVSCDGNLLAVNYSQKGVALLAIYDVQSFLSANATIKQTIRISADDNVRANQILWNPVIASTFALVMSDGSLSAYNLKESAFEFHSIDKQEQVKCACWSPKGKQIVAGFPKGKLVQYKPDLKPARTIVCPPNIHGEPFNTIAIQWLSTYQFAVVFLQEGEDMSPSLYIVNAPKAGPPAYINYYDVCYSASGPRDAQIFLTYVQQWNILLVASSNSMEVGVLGTTESGETPTWKQYITLDEARIELPLTSEKQETYPVGFAFETGSTHQLVIAEKPFPVMPMIHILSTHGQLVSFNFLNFSQNAPGLCSPPRPISNNAALSQFRPINTTAGAATQLAPTSDVASQQPQPVTSEVSFALPSGATSTPAQDRKSKPAFGDVGTTAKPGGGTGIAFGGQRPAVTTASVSQPIFGSGQLLGQKPASAPQFGGFGIATLGQSIGANINESQKALPFGVNKEASKTQDFSKTTATRTQDETQNKLNIASADKNKPLYTVPSNFSTAQQKSSTGKETTGQGSITNLTASGDDDALKELTKTYIQQFEADLKDLSKRSKDIDITIGNMEESKEVVKQLNELEELSNQAVESTESLAADIQGLRNSLNECFVMIAETKSKLNMYQNPELPELATLSNSNQTNRRQLIKLKSLLATNEAQLQIVNQQIDAQWSNYQDMYKKSKTKMRTPSLEGVYQTLLKQKDILARERLKINYIKSRLGVKGTIDQSAMKKNDVTIESLADSILSMSLSEQVKADRANFTEDKMKNLRNILQNRKIVEIKPQRPERIGVNSEVVREMRIKMEKTSIRDGASTKPEKMEKQRIRHEAMQTIAKPTPTKPTTAQAYAAYMQQQKAQEKQQPVQIKPVSASGSVIGFNSNIVKPTATTPHNKESGFTPMSAPPGGGISFGVPVALQKTPSSTQVSPFGGSVITKPTPSLPFGSGQTTITSKPAFGNSQTSSTSQSAFGTSQITITPQPTFGAKDEKGLAKPVPALSAFLQSENSAKPTTPSLSFTPKPSQQDKPSIGFTGFTAPNETKTPAFVPKPEASPSVSVESTSSKPQTVEIEEVKTDTKAEEKTEEKPTGPFATVSLAQSVGFGTGFSFGAASGGNIFGGKSGIAKPVPSIFGAPVQSASSTQPTSTPTAPTLVPKTSANFPPVSSELIQSTASPVATTSASLPSFSFVSKPVAETSTQPTSGPTAFSFVAKTETAPSAPTVTTTTTTVPTLPAETSITPLTTSSGTGFSLNFGTTTAPSAASAFSFTSLAKSISASSTTTAATTPVSTATITAADSTDSLFGNLNICKPTSQETTTTVNAPQAYPGSIFSASAFANAASASDTKPLFGTTTVSSTPSVPLSFTAAAPVTSATSSAPAAPVNLTTTPSSTSSVPLNLTTPPATTSATFGASVDKQTVKPVSTDTASVTASTGAPTPFGSSAATTSAFTAPPATATNTSGSGFGSTAASSFSFAAASTFGGGIPKPDQSVFGGGNATSNATAQPFGGGTITSNTPTQPFGGATQASPFGGSPTAQPSSGGNLFGSSSGFGIQSNTGGSVFGGSAPAQQTNVFGAASSNTSIFGGQKSESTNVFGTPAQPAQSTVSGFFGQSSFGTESNQPSGSIFGGGAASPVQPGAFSSAPVFGQSPFGGTQQQQQQQQPNSPFGGTAQAFGGGSFGGTSAFGQSPGFGASSPGGSFAQAGQPSVAQSGFGSPGGFSQPTFGGPPTFGGSPTFGTSPTFGGAPGFGAQKTIFGQSTGSFSPPTQKNNLFEALGSSDSPLSFGNLAQNANSASNAKQQFGGSSFSTWR</sequence>
<evidence type="ECO:0000256" key="2">
    <source>
        <dbReference type="ARBA" id="ARBA00022448"/>
    </source>
</evidence>
<feature type="compositionally biased region" description="Polar residues" evidence="12">
    <location>
        <begin position="581"/>
        <end position="609"/>
    </location>
</feature>
<dbReference type="InterPro" id="IPR026054">
    <property type="entry name" value="Nucleoporin"/>
</dbReference>
<evidence type="ECO:0000256" key="10">
    <source>
        <dbReference type="ARBA" id="ARBA00077390"/>
    </source>
</evidence>
<feature type="region of interest" description="Disordered" evidence="12">
    <location>
        <begin position="1028"/>
        <end position="1061"/>
    </location>
</feature>
<feature type="compositionally biased region" description="Polar residues" evidence="12">
    <location>
        <begin position="1078"/>
        <end position="1099"/>
    </location>
</feature>
<dbReference type="GO" id="GO:0017056">
    <property type="term" value="F:structural constituent of nuclear pore"/>
    <property type="evidence" value="ECO:0007669"/>
    <property type="project" value="TreeGrafter"/>
</dbReference>
<keyword evidence="5" id="KW-0653">Protein transport</keyword>
<evidence type="ECO:0000256" key="8">
    <source>
        <dbReference type="ARBA" id="ARBA00023242"/>
    </source>
</evidence>
<feature type="compositionally biased region" description="Basic and acidic residues" evidence="12">
    <location>
        <begin position="1143"/>
        <end position="1159"/>
    </location>
</feature>
<evidence type="ECO:0000256" key="9">
    <source>
        <dbReference type="ARBA" id="ARBA00068360"/>
    </source>
</evidence>
<feature type="compositionally biased region" description="Low complexity" evidence="12">
    <location>
        <begin position="1607"/>
        <end position="1618"/>
    </location>
</feature>
<organism evidence="13 14">
    <name type="scientific">Hermetia illucens</name>
    <name type="common">Black soldier fly</name>
    <dbReference type="NCBI Taxonomy" id="343691"/>
    <lineage>
        <taxon>Eukaryota</taxon>
        <taxon>Metazoa</taxon>
        <taxon>Ecdysozoa</taxon>
        <taxon>Arthropoda</taxon>
        <taxon>Hexapoda</taxon>
        <taxon>Insecta</taxon>
        <taxon>Pterygota</taxon>
        <taxon>Neoptera</taxon>
        <taxon>Endopterygota</taxon>
        <taxon>Diptera</taxon>
        <taxon>Brachycera</taxon>
        <taxon>Stratiomyomorpha</taxon>
        <taxon>Stratiomyidae</taxon>
        <taxon>Hermetiinae</taxon>
        <taxon>Hermetia</taxon>
    </lineage>
</organism>
<dbReference type="InParanoid" id="A0A7R8UE64"/>
<feature type="compositionally biased region" description="Low complexity" evidence="12">
    <location>
        <begin position="1445"/>
        <end position="1472"/>
    </location>
</feature>
<evidence type="ECO:0000256" key="4">
    <source>
        <dbReference type="ARBA" id="ARBA00022816"/>
    </source>
</evidence>
<feature type="compositionally biased region" description="Low complexity" evidence="12">
    <location>
        <begin position="1723"/>
        <end position="1741"/>
    </location>
</feature>
<feature type="compositionally biased region" description="Polar residues" evidence="12">
    <location>
        <begin position="1869"/>
        <end position="1878"/>
    </location>
</feature>
<dbReference type="FunFam" id="2.130.10.10:FF:000142">
    <property type="entry name" value="Nuclear pore complex protein Nup214"/>
    <property type="match status" value="1"/>
</dbReference>
<keyword evidence="14" id="KW-1185">Reference proteome</keyword>
<dbReference type="PANTHER" id="PTHR23193:SF46">
    <property type="entry name" value="NUCLEAR PORE COMPLEX PROTEIN NUP214"/>
    <property type="match status" value="1"/>
</dbReference>
<feature type="compositionally biased region" description="Polar residues" evidence="12">
    <location>
        <begin position="1678"/>
        <end position="1692"/>
    </location>
</feature>
<keyword evidence="2" id="KW-0813">Transport</keyword>
<dbReference type="Proteomes" id="UP000594454">
    <property type="component" value="Chromosome 1"/>
</dbReference>
<dbReference type="GO" id="GO:0006405">
    <property type="term" value="P:RNA export from nucleus"/>
    <property type="evidence" value="ECO:0007669"/>
    <property type="project" value="TreeGrafter"/>
</dbReference>
<name>A0A7R8UE64_HERIL</name>
<evidence type="ECO:0000256" key="12">
    <source>
        <dbReference type="SAM" id="MobiDB-lite"/>
    </source>
</evidence>
<gene>
    <name evidence="13" type="ORF">HERILL_LOCUS2388</name>
</gene>